<dbReference type="InterPro" id="IPR055558">
    <property type="entry name" value="DUF7134"/>
</dbReference>
<keyword evidence="4" id="KW-0808">Transferase</keyword>
<dbReference type="Pfam" id="PF23539">
    <property type="entry name" value="DUF7134"/>
    <property type="match status" value="1"/>
</dbReference>
<evidence type="ECO:0000256" key="4">
    <source>
        <dbReference type="ARBA" id="ARBA00022679"/>
    </source>
</evidence>
<organism evidence="12 13">
    <name type="scientific">Sinosporangium album</name>
    <dbReference type="NCBI Taxonomy" id="504805"/>
    <lineage>
        <taxon>Bacteria</taxon>
        <taxon>Bacillati</taxon>
        <taxon>Actinomycetota</taxon>
        <taxon>Actinomycetes</taxon>
        <taxon>Streptosporangiales</taxon>
        <taxon>Streptosporangiaceae</taxon>
        <taxon>Sinosporangium</taxon>
    </lineage>
</organism>
<protein>
    <recommendedName>
        <fullName evidence="2">histidine kinase</fullName>
        <ecNumber evidence="2">2.7.13.3</ecNumber>
    </recommendedName>
</protein>
<dbReference type="InterPro" id="IPR005467">
    <property type="entry name" value="His_kinase_dom"/>
</dbReference>
<dbReference type="PANTHER" id="PTHR24421">
    <property type="entry name" value="NITRATE/NITRITE SENSOR PROTEIN NARX-RELATED"/>
    <property type="match status" value="1"/>
</dbReference>
<dbReference type="InterPro" id="IPR011712">
    <property type="entry name" value="Sig_transdc_His_kin_sub3_dim/P"/>
</dbReference>
<dbReference type="GO" id="GO:0000155">
    <property type="term" value="F:phosphorelay sensor kinase activity"/>
    <property type="evidence" value="ECO:0007669"/>
    <property type="project" value="InterPro"/>
</dbReference>
<feature type="coiled-coil region" evidence="9">
    <location>
        <begin position="140"/>
        <end position="174"/>
    </location>
</feature>
<dbReference type="GO" id="GO:0016020">
    <property type="term" value="C:membrane"/>
    <property type="evidence" value="ECO:0007669"/>
    <property type="project" value="InterPro"/>
</dbReference>
<evidence type="ECO:0000256" key="8">
    <source>
        <dbReference type="ARBA" id="ARBA00023012"/>
    </source>
</evidence>
<dbReference type="Pfam" id="PF07730">
    <property type="entry name" value="HisKA_3"/>
    <property type="match status" value="1"/>
</dbReference>
<dbReference type="PROSITE" id="PS50109">
    <property type="entry name" value="HIS_KIN"/>
    <property type="match status" value="1"/>
</dbReference>
<feature type="domain" description="Histidine kinase" evidence="11">
    <location>
        <begin position="183"/>
        <end position="373"/>
    </location>
</feature>
<keyword evidence="9" id="KW-0175">Coiled coil</keyword>
<dbReference type="SMART" id="SM00387">
    <property type="entry name" value="HATPase_c"/>
    <property type="match status" value="1"/>
</dbReference>
<dbReference type="InterPro" id="IPR003594">
    <property type="entry name" value="HATPase_dom"/>
</dbReference>
<sequence length="380" mass="40744">MWAVPLGAFYVVTALIYATASTAHRDAPLLPTWGYLALVAAMLVPLFWRRSHPRAVFAIIALLCFVQWVADVGAIPANLSVLIAMYGMASRCNIRWAVAAGLVVELGMVLALLRWGGLNRSTVLSASAVIAAVWLAGVYANTRRRYLESLMERAERAERERDQQSKLAASAERARIARELHDVVAHNVSVIIVQADGAGYAIDRDPDQARRAVQTISATGRQALAEMRRLVGVLREGGGPEEYAPQPGLDQVDELVAQVRSSGLPVELRITGTRQDIPEGEQLAIYRILQEALTNTIKHGGPGVGATVLLDYGPREILIAVTDDGRGAQAPRGADGHGLVGMRERVAMYGGRVTAGPRDGGGYEVVAKMPVADMGGTRAA</sequence>
<dbReference type="EC" id="2.7.13.3" evidence="2"/>
<dbReference type="SUPFAM" id="SSF55874">
    <property type="entry name" value="ATPase domain of HSP90 chaperone/DNA topoisomerase II/histidine kinase"/>
    <property type="match status" value="1"/>
</dbReference>
<dbReference type="STRING" id="504805.SAMN05421505_105154"/>
<keyword evidence="13" id="KW-1185">Reference proteome</keyword>
<evidence type="ECO:0000256" key="2">
    <source>
        <dbReference type="ARBA" id="ARBA00012438"/>
    </source>
</evidence>
<dbReference type="EMBL" id="FNCN01000005">
    <property type="protein sequence ID" value="SDG55782.1"/>
    <property type="molecule type" value="Genomic_DNA"/>
</dbReference>
<comment type="catalytic activity">
    <reaction evidence="1">
        <text>ATP + protein L-histidine = ADP + protein N-phospho-L-histidine.</text>
        <dbReference type="EC" id="2.7.13.3"/>
    </reaction>
</comment>
<keyword evidence="8" id="KW-0902">Two-component regulatory system</keyword>
<feature type="transmembrane region" description="Helical" evidence="10">
    <location>
        <begin position="122"/>
        <end position="140"/>
    </location>
</feature>
<dbReference type="AlphaFoldDB" id="A0A1G7V7K1"/>
<keyword evidence="3" id="KW-0597">Phosphoprotein</keyword>
<reference evidence="12 13" key="1">
    <citation type="submission" date="2016-10" db="EMBL/GenBank/DDBJ databases">
        <authorList>
            <person name="de Groot N.N."/>
        </authorList>
    </citation>
    <scope>NUCLEOTIDE SEQUENCE [LARGE SCALE GENOMIC DNA]</scope>
    <source>
        <strain evidence="12 13">CPCC 201354</strain>
    </source>
</reference>
<dbReference type="InterPro" id="IPR036890">
    <property type="entry name" value="HATPase_C_sf"/>
</dbReference>
<evidence type="ECO:0000256" key="9">
    <source>
        <dbReference type="SAM" id="Coils"/>
    </source>
</evidence>
<evidence type="ECO:0000256" key="5">
    <source>
        <dbReference type="ARBA" id="ARBA00022741"/>
    </source>
</evidence>
<dbReference type="Proteomes" id="UP000198923">
    <property type="component" value="Unassembled WGS sequence"/>
</dbReference>
<feature type="transmembrane region" description="Helical" evidence="10">
    <location>
        <begin position="55"/>
        <end position="88"/>
    </location>
</feature>
<keyword evidence="7" id="KW-0067">ATP-binding</keyword>
<proteinExistence type="predicted"/>
<keyword evidence="10" id="KW-0472">Membrane</keyword>
<evidence type="ECO:0000259" key="11">
    <source>
        <dbReference type="PROSITE" id="PS50109"/>
    </source>
</evidence>
<evidence type="ECO:0000256" key="3">
    <source>
        <dbReference type="ARBA" id="ARBA00022553"/>
    </source>
</evidence>
<evidence type="ECO:0000256" key="7">
    <source>
        <dbReference type="ARBA" id="ARBA00022840"/>
    </source>
</evidence>
<name>A0A1G7V7K1_9ACTN</name>
<dbReference type="Pfam" id="PF02518">
    <property type="entry name" value="HATPase_c"/>
    <property type="match status" value="1"/>
</dbReference>
<dbReference type="GO" id="GO:0005524">
    <property type="term" value="F:ATP binding"/>
    <property type="evidence" value="ECO:0007669"/>
    <property type="project" value="UniProtKB-KW"/>
</dbReference>
<evidence type="ECO:0000256" key="10">
    <source>
        <dbReference type="SAM" id="Phobius"/>
    </source>
</evidence>
<keyword evidence="6 12" id="KW-0418">Kinase</keyword>
<dbReference type="CDD" id="cd16917">
    <property type="entry name" value="HATPase_UhpB-NarQ-NarX-like"/>
    <property type="match status" value="1"/>
</dbReference>
<dbReference type="GO" id="GO:0046983">
    <property type="term" value="F:protein dimerization activity"/>
    <property type="evidence" value="ECO:0007669"/>
    <property type="project" value="InterPro"/>
</dbReference>
<accession>A0A1G7V7K1</accession>
<feature type="transmembrane region" description="Helical" evidence="10">
    <location>
        <begin position="94"/>
        <end position="115"/>
    </location>
</feature>
<keyword evidence="10" id="KW-0812">Transmembrane</keyword>
<dbReference type="InterPro" id="IPR050482">
    <property type="entry name" value="Sensor_HK_TwoCompSys"/>
</dbReference>
<evidence type="ECO:0000313" key="12">
    <source>
        <dbReference type="EMBL" id="SDG55782.1"/>
    </source>
</evidence>
<dbReference type="Gene3D" id="3.30.565.10">
    <property type="entry name" value="Histidine kinase-like ATPase, C-terminal domain"/>
    <property type="match status" value="1"/>
</dbReference>
<feature type="transmembrane region" description="Helical" evidence="10">
    <location>
        <begin position="30"/>
        <end position="48"/>
    </location>
</feature>
<keyword evidence="5" id="KW-0547">Nucleotide-binding</keyword>
<evidence type="ECO:0000256" key="6">
    <source>
        <dbReference type="ARBA" id="ARBA00022777"/>
    </source>
</evidence>
<dbReference type="Gene3D" id="1.20.5.1930">
    <property type="match status" value="1"/>
</dbReference>
<gene>
    <name evidence="12" type="ORF">SAMN05421505_105154</name>
</gene>
<dbReference type="PANTHER" id="PTHR24421:SF10">
    <property type="entry name" value="NITRATE_NITRITE SENSOR PROTEIN NARQ"/>
    <property type="match status" value="1"/>
</dbReference>
<evidence type="ECO:0000256" key="1">
    <source>
        <dbReference type="ARBA" id="ARBA00000085"/>
    </source>
</evidence>
<evidence type="ECO:0000313" key="13">
    <source>
        <dbReference type="Proteomes" id="UP000198923"/>
    </source>
</evidence>
<keyword evidence="10" id="KW-1133">Transmembrane helix</keyword>